<dbReference type="EMBL" id="CP060394">
    <property type="protein sequence ID" value="QNI31245.1"/>
    <property type="molecule type" value="Genomic_DNA"/>
</dbReference>
<evidence type="ECO:0000313" key="2">
    <source>
        <dbReference type="EMBL" id="QNI31245.1"/>
    </source>
</evidence>
<keyword evidence="3" id="KW-1185">Reference proteome</keyword>
<dbReference type="NCBIfam" id="NF033547">
    <property type="entry name" value="transpos_IS1595"/>
    <property type="match status" value="1"/>
</dbReference>
<dbReference type="InterPro" id="IPR024442">
    <property type="entry name" value="Transposase_Zn_ribbon"/>
</dbReference>
<protein>
    <submittedName>
        <fullName evidence="2">IS1595 family transposase</fullName>
    </submittedName>
</protein>
<dbReference type="RefSeq" id="WP_186741724.1">
    <property type="nucleotide sequence ID" value="NZ_CP060394.1"/>
</dbReference>
<name>A0A7G8BFC5_9BACT</name>
<evidence type="ECO:0000313" key="3">
    <source>
        <dbReference type="Proteomes" id="UP000515312"/>
    </source>
</evidence>
<reference evidence="2 3" key="1">
    <citation type="submission" date="2020-08" db="EMBL/GenBank/DDBJ databases">
        <title>Edaphobacter telluris sp. nov. and Acidobacterium dinghuensis sp. nov., two acidobacteria isolated from forest soil.</title>
        <authorList>
            <person name="Fu J."/>
            <person name="Qiu L."/>
        </authorList>
    </citation>
    <scope>NUCLEOTIDE SEQUENCE [LARGE SCALE GENOMIC DNA]</scope>
    <source>
        <strain evidence="2">4Y35</strain>
    </source>
</reference>
<dbReference type="SMART" id="SM01126">
    <property type="entry name" value="DDE_Tnp_IS1595"/>
    <property type="match status" value="1"/>
</dbReference>
<dbReference type="PANTHER" id="PTHR47163">
    <property type="entry name" value="DDE_TNP_IS1595 DOMAIN-CONTAINING PROTEIN"/>
    <property type="match status" value="1"/>
</dbReference>
<gene>
    <name evidence="2" type="ORF">H7849_19445</name>
</gene>
<dbReference type="PANTHER" id="PTHR47163:SF2">
    <property type="entry name" value="SI:DKEY-17M8.2"/>
    <property type="match status" value="1"/>
</dbReference>
<evidence type="ECO:0000259" key="1">
    <source>
        <dbReference type="SMART" id="SM01126"/>
    </source>
</evidence>
<feature type="domain" description="ISXO2-like transposase" evidence="1">
    <location>
        <begin position="135"/>
        <end position="285"/>
    </location>
</feature>
<dbReference type="Proteomes" id="UP000515312">
    <property type="component" value="Chromosome"/>
</dbReference>
<dbReference type="AlphaFoldDB" id="A0A7G8BFC5"/>
<dbReference type="InterPro" id="IPR053164">
    <property type="entry name" value="IS1016-like_transposase"/>
</dbReference>
<dbReference type="InterPro" id="IPR024445">
    <property type="entry name" value="Tnp_ISXO2-like"/>
</dbReference>
<dbReference type="KEGG" id="adin:H7849_19445"/>
<proteinExistence type="predicted"/>
<dbReference type="Pfam" id="PF12762">
    <property type="entry name" value="DDE_Tnp_IS1595"/>
    <property type="match status" value="1"/>
</dbReference>
<dbReference type="Pfam" id="PF12760">
    <property type="entry name" value="Zn_ribbon_IS1595"/>
    <property type="match status" value="1"/>
</dbReference>
<sequence>MKVKQSIPKHLRFTVADFNRMFPDNDACLEFLKEQRFPNGIAFCEKCQLDRKHHRVTGRPAYACDYCGSMISPMAGTIFEKSTTSLRLWFYAMYLMSSTRCGISAKQIQREVGVTYKTAWRMFKQIRTLMSEDISLEGSAVEADESYFGSKGRNRRFGKRAGAGRSLDNKTPVFGMVERGGRVVAMVTPDAKAKMIMPILCEKVLPESVVYTDEFPIYDRLSQHPNGYVHRRIQHSQSVYVMGDCHTNTIEGFWSVVKRGIGGVYHSVSKKYLQTYLNEYSFRYNRRFSDSPMFTSILERISERAN</sequence>
<organism evidence="2 3">
    <name type="scientific">Alloacidobacterium dinghuense</name>
    <dbReference type="NCBI Taxonomy" id="2763107"/>
    <lineage>
        <taxon>Bacteria</taxon>
        <taxon>Pseudomonadati</taxon>
        <taxon>Acidobacteriota</taxon>
        <taxon>Terriglobia</taxon>
        <taxon>Terriglobales</taxon>
        <taxon>Acidobacteriaceae</taxon>
        <taxon>Alloacidobacterium</taxon>
    </lineage>
</organism>
<accession>A0A7G8BFC5</accession>